<evidence type="ECO:0000313" key="3">
    <source>
        <dbReference type="Proteomes" id="UP000001106"/>
    </source>
</evidence>
<dbReference type="SUPFAM" id="SSF51161">
    <property type="entry name" value="Trimeric LpxA-like enzymes"/>
    <property type="match status" value="1"/>
</dbReference>
<reference evidence="2" key="1">
    <citation type="submission" date="2007-06" db="EMBL/GenBank/DDBJ databases">
        <title>Complete sequence of Methanococcus aeolicus Nankai-3.</title>
        <authorList>
            <consortium name="US DOE Joint Genome Institute"/>
            <person name="Copeland A."/>
            <person name="Lucas S."/>
            <person name="Lapidus A."/>
            <person name="Barry K."/>
            <person name="Glavina del Rio T."/>
            <person name="Dalin E."/>
            <person name="Tice H."/>
            <person name="Pitluck S."/>
            <person name="Chain P."/>
            <person name="Malfatti S."/>
            <person name="Shin M."/>
            <person name="Vergez L."/>
            <person name="Schmutz J."/>
            <person name="Larimer F."/>
            <person name="Land M."/>
            <person name="Hauser L."/>
            <person name="Kyrpides N."/>
            <person name="Lykidis A."/>
            <person name="Sieprawska-Lupa M."/>
            <person name="Whitman W.B."/>
            <person name="Richardson P."/>
        </authorList>
    </citation>
    <scope>NUCLEOTIDE SEQUENCE [LARGE SCALE GENOMIC DNA]</scope>
    <source>
        <strain evidence="2">Nankai-3</strain>
    </source>
</reference>
<dbReference type="InterPro" id="IPR011004">
    <property type="entry name" value="Trimer_LpxA-like_sf"/>
</dbReference>
<dbReference type="PANTHER" id="PTHR43360:SF1">
    <property type="entry name" value="CARBOXYSOME ASSEMBLY PROTEIN CCMM"/>
    <property type="match status" value="1"/>
</dbReference>
<dbReference type="InterPro" id="IPR047223">
    <property type="entry name" value="CA_gamma_LbH"/>
</dbReference>
<gene>
    <name evidence="2" type="ordered locus">Maeo_0469</name>
</gene>
<dbReference type="InterPro" id="IPR052265">
    <property type="entry name" value="Gamma-CA"/>
</dbReference>
<dbReference type="EMBL" id="CP000743">
    <property type="protein sequence ID" value="ABR56055.1"/>
    <property type="molecule type" value="Genomic_DNA"/>
</dbReference>
<dbReference type="Proteomes" id="UP000001106">
    <property type="component" value="Chromosome"/>
</dbReference>
<dbReference type="HOGENOM" id="CLU_064827_3_0_2"/>
<dbReference type="eggNOG" id="arCOG01849">
    <property type="taxonomic scope" value="Archaea"/>
</dbReference>
<dbReference type="AlphaFoldDB" id="A6UU83"/>
<sequence length="273" mass="29181">MCSYYTLRGDILNKKIGVLGMFCVALTLLFAGCVDNQTVDESTTDELKSEISKLNGEINKLKSSPNMVPNIRKNLEGHYPSISKTGTYIDPNAVVIGNVKIGDDVYVGPHALIRCDEIPTEGIIIGNKVNIQDGVIIHALRGTKIEIEDEASLAHGCIVHGPAKIDKNAFIAFGAVVFAAEIGQGALIGHNAVVDGIGVEGGLKIPAGKLVPSGTVVMKDIDGQVKAFLPDGTVLTDLNDLPEVVDWYKAVPKKVVDVNIELAEGYLNMQDLY</sequence>
<dbReference type="STRING" id="419665.Maeo_0469"/>
<comment type="similarity">
    <text evidence="1">Belongs to the gamma-class carbonic anhydrase family.</text>
</comment>
<dbReference type="Gene3D" id="2.160.10.10">
    <property type="entry name" value="Hexapeptide repeat proteins"/>
    <property type="match status" value="1"/>
</dbReference>
<name>A6UU83_META3</name>
<dbReference type="PANTHER" id="PTHR43360">
    <property type="entry name" value="CARBON DIOXIDE CONCENTRATING MECHANISM PROTEIN CCMM"/>
    <property type="match status" value="1"/>
</dbReference>
<accession>A6UU83</accession>
<evidence type="ECO:0000256" key="1">
    <source>
        <dbReference type="ARBA" id="ARBA00023595"/>
    </source>
</evidence>
<dbReference type="KEGG" id="mae:Maeo_0469"/>
<dbReference type="GO" id="GO:0016740">
    <property type="term" value="F:transferase activity"/>
    <property type="evidence" value="ECO:0007669"/>
    <property type="project" value="UniProtKB-KW"/>
</dbReference>
<proteinExistence type="inferred from homology"/>
<dbReference type="CDD" id="cd00710">
    <property type="entry name" value="LbH_gamma_CA"/>
    <property type="match status" value="1"/>
</dbReference>
<protein>
    <submittedName>
        <fullName evidence="2">Carbonic anhydrase/acetyltransferase isoleucine patch superfamily-like protein</fullName>
    </submittedName>
</protein>
<dbReference type="Pfam" id="PF00132">
    <property type="entry name" value="Hexapep"/>
    <property type="match status" value="1"/>
</dbReference>
<evidence type="ECO:0000313" key="2">
    <source>
        <dbReference type="EMBL" id="ABR56055.1"/>
    </source>
</evidence>
<organism evidence="2 3">
    <name type="scientific">Methanococcus aeolicus (strain ATCC BAA-1280 / DSM 17508 / OCM 812 / Nankai-3)</name>
    <dbReference type="NCBI Taxonomy" id="419665"/>
    <lineage>
        <taxon>Archaea</taxon>
        <taxon>Methanobacteriati</taxon>
        <taxon>Methanobacteriota</taxon>
        <taxon>Methanomada group</taxon>
        <taxon>Methanococci</taxon>
        <taxon>Methanococcales</taxon>
        <taxon>Methanococcaceae</taxon>
        <taxon>Methanococcus</taxon>
    </lineage>
</organism>
<dbReference type="InterPro" id="IPR001451">
    <property type="entry name" value="Hexapep"/>
</dbReference>
<keyword evidence="3" id="KW-1185">Reference proteome</keyword>